<protein>
    <submittedName>
        <fullName evidence="1">Uncharacterized protein</fullName>
    </submittedName>
</protein>
<name>A0ACB7Y2P9_9ERIC</name>
<dbReference type="Proteomes" id="UP000828048">
    <property type="component" value="Chromosome 5"/>
</dbReference>
<evidence type="ECO:0000313" key="1">
    <source>
        <dbReference type="EMBL" id="KAH7847454.1"/>
    </source>
</evidence>
<keyword evidence="2" id="KW-1185">Reference proteome</keyword>
<accession>A0ACB7Y2P9</accession>
<comment type="caution">
    <text evidence="1">The sequence shown here is derived from an EMBL/GenBank/DDBJ whole genome shotgun (WGS) entry which is preliminary data.</text>
</comment>
<proteinExistence type="predicted"/>
<sequence length="212" mass="23688">MFEKVGPKELLQTTPLGEANMWVSIDVVKSKPYRLALGSINNIVAHGTTFWKSGPNEVLHTTPLGEGNLRVCIDVVKVSDAILPIPIPGEATTGGEAMGCHATSKDVEWEKNLETIELFAIVAENTSKEDATIIPLRKDIFGDEVEPHLQKVDMEYICQMKEVSRPCIMLYIRQLYKGIKASNMDRRFVFVNLCLFIGRMVAENLKPGLQRD</sequence>
<organism evidence="1 2">
    <name type="scientific">Vaccinium darrowii</name>
    <dbReference type="NCBI Taxonomy" id="229202"/>
    <lineage>
        <taxon>Eukaryota</taxon>
        <taxon>Viridiplantae</taxon>
        <taxon>Streptophyta</taxon>
        <taxon>Embryophyta</taxon>
        <taxon>Tracheophyta</taxon>
        <taxon>Spermatophyta</taxon>
        <taxon>Magnoliopsida</taxon>
        <taxon>eudicotyledons</taxon>
        <taxon>Gunneridae</taxon>
        <taxon>Pentapetalae</taxon>
        <taxon>asterids</taxon>
        <taxon>Ericales</taxon>
        <taxon>Ericaceae</taxon>
        <taxon>Vaccinioideae</taxon>
        <taxon>Vaccinieae</taxon>
        <taxon>Vaccinium</taxon>
    </lineage>
</organism>
<reference evidence="1 2" key="1">
    <citation type="journal article" date="2021" name="Hortic Res">
        <title>High-quality reference genome and annotation aids understanding of berry development for evergreen blueberry (Vaccinium darrowii).</title>
        <authorList>
            <person name="Yu J."/>
            <person name="Hulse-Kemp A.M."/>
            <person name="Babiker E."/>
            <person name="Staton M."/>
        </authorList>
    </citation>
    <scope>NUCLEOTIDE SEQUENCE [LARGE SCALE GENOMIC DNA]</scope>
    <source>
        <strain evidence="2">cv. NJ 8807/NJ 8810</strain>
        <tissue evidence="1">Young leaf</tissue>
    </source>
</reference>
<gene>
    <name evidence="1" type="ORF">Vadar_026240</name>
</gene>
<evidence type="ECO:0000313" key="2">
    <source>
        <dbReference type="Proteomes" id="UP000828048"/>
    </source>
</evidence>
<dbReference type="EMBL" id="CM037155">
    <property type="protein sequence ID" value="KAH7847454.1"/>
    <property type="molecule type" value="Genomic_DNA"/>
</dbReference>